<evidence type="ECO:0000256" key="8">
    <source>
        <dbReference type="ARBA" id="ARBA00023224"/>
    </source>
</evidence>
<evidence type="ECO:0000259" key="11">
    <source>
        <dbReference type="PROSITE" id="PS50262"/>
    </source>
</evidence>
<evidence type="ECO:0000256" key="2">
    <source>
        <dbReference type="ARBA" id="ARBA00022475"/>
    </source>
</evidence>
<feature type="transmembrane region" description="Helical" evidence="10">
    <location>
        <begin position="207"/>
        <end position="227"/>
    </location>
</feature>
<accession>A0AAV3XYC6</accession>
<keyword evidence="5" id="KW-0297">G-protein coupled receptor</keyword>
<keyword evidence="3 10" id="KW-0812">Transmembrane</keyword>
<evidence type="ECO:0000256" key="6">
    <source>
        <dbReference type="ARBA" id="ARBA00023136"/>
    </source>
</evidence>
<feature type="transmembrane region" description="Helical" evidence="10">
    <location>
        <begin position="268"/>
        <end position="292"/>
    </location>
</feature>
<keyword evidence="13" id="KW-1185">Reference proteome</keyword>
<dbReference type="AlphaFoldDB" id="A0AAV3XYC6"/>
<keyword evidence="6 10" id="KW-0472">Membrane</keyword>
<dbReference type="Pfam" id="PF00001">
    <property type="entry name" value="7tm_1"/>
    <property type="match status" value="1"/>
</dbReference>
<feature type="domain" description="G-protein coupled receptors family 1 profile" evidence="11">
    <location>
        <begin position="45"/>
        <end position="331"/>
    </location>
</feature>
<feature type="region of interest" description="Disordered" evidence="9">
    <location>
        <begin position="235"/>
        <end position="258"/>
    </location>
</feature>
<evidence type="ECO:0000256" key="9">
    <source>
        <dbReference type="SAM" id="MobiDB-lite"/>
    </source>
</evidence>
<evidence type="ECO:0000256" key="4">
    <source>
        <dbReference type="ARBA" id="ARBA00022989"/>
    </source>
</evidence>
<comment type="caution">
    <text evidence="12">The sequence shown here is derived from an EMBL/GenBank/DDBJ whole genome shotgun (WGS) entry which is preliminary data.</text>
</comment>
<feature type="transmembrane region" description="Helical" evidence="10">
    <location>
        <begin position="22"/>
        <end position="53"/>
    </location>
</feature>
<name>A0AAV3XYC6_9GAST</name>
<evidence type="ECO:0000313" key="12">
    <source>
        <dbReference type="EMBL" id="GFN75237.1"/>
    </source>
</evidence>
<dbReference type="InterPro" id="IPR017452">
    <property type="entry name" value="GPCR_Rhodpsn_7TM"/>
</dbReference>
<keyword evidence="7 12" id="KW-0675">Receptor</keyword>
<evidence type="ECO:0000256" key="10">
    <source>
        <dbReference type="SAM" id="Phobius"/>
    </source>
</evidence>
<reference evidence="12 13" key="1">
    <citation type="journal article" date="2021" name="Elife">
        <title>Chloroplast acquisition without the gene transfer in kleptoplastic sea slugs, Plakobranchus ocellatus.</title>
        <authorList>
            <person name="Maeda T."/>
            <person name="Takahashi S."/>
            <person name="Yoshida T."/>
            <person name="Shimamura S."/>
            <person name="Takaki Y."/>
            <person name="Nagai Y."/>
            <person name="Toyoda A."/>
            <person name="Suzuki Y."/>
            <person name="Arimoto A."/>
            <person name="Ishii H."/>
            <person name="Satoh N."/>
            <person name="Nishiyama T."/>
            <person name="Hasebe M."/>
            <person name="Maruyama T."/>
            <person name="Minagawa J."/>
            <person name="Obokata J."/>
            <person name="Shigenobu S."/>
        </authorList>
    </citation>
    <scope>NUCLEOTIDE SEQUENCE [LARGE SCALE GENOMIC DNA]</scope>
</reference>
<dbReference type="PROSITE" id="PS50262">
    <property type="entry name" value="G_PROTEIN_RECEP_F1_2"/>
    <property type="match status" value="1"/>
</dbReference>
<dbReference type="GO" id="GO:0005886">
    <property type="term" value="C:plasma membrane"/>
    <property type="evidence" value="ECO:0007669"/>
    <property type="project" value="UniProtKB-SubCell"/>
</dbReference>
<comment type="subcellular location">
    <subcellularLocation>
        <location evidence="1">Cell membrane</location>
        <topology evidence="1">Multi-pass membrane protein</topology>
    </subcellularLocation>
</comment>
<feature type="compositionally biased region" description="Low complexity" evidence="9">
    <location>
        <begin position="247"/>
        <end position="256"/>
    </location>
</feature>
<keyword evidence="8" id="KW-0807">Transducer</keyword>
<evidence type="ECO:0000256" key="7">
    <source>
        <dbReference type="ARBA" id="ARBA00023170"/>
    </source>
</evidence>
<feature type="transmembrane region" description="Helical" evidence="10">
    <location>
        <begin position="105"/>
        <end position="129"/>
    </location>
</feature>
<evidence type="ECO:0000256" key="1">
    <source>
        <dbReference type="ARBA" id="ARBA00004651"/>
    </source>
</evidence>
<dbReference type="Proteomes" id="UP000735302">
    <property type="component" value="Unassembled WGS sequence"/>
</dbReference>
<dbReference type="SUPFAM" id="SSF81321">
    <property type="entry name" value="Family A G protein-coupled receptor-like"/>
    <property type="match status" value="1"/>
</dbReference>
<dbReference type="InterPro" id="IPR050569">
    <property type="entry name" value="TAAR"/>
</dbReference>
<feature type="transmembrane region" description="Helical" evidence="10">
    <location>
        <begin position="150"/>
        <end position="169"/>
    </location>
</feature>
<evidence type="ECO:0000256" key="3">
    <source>
        <dbReference type="ARBA" id="ARBA00022692"/>
    </source>
</evidence>
<evidence type="ECO:0000313" key="13">
    <source>
        <dbReference type="Proteomes" id="UP000735302"/>
    </source>
</evidence>
<gene>
    <name evidence="12" type="ORF">PoB_000174300</name>
</gene>
<evidence type="ECO:0000256" key="5">
    <source>
        <dbReference type="ARBA" id="ARBA00023040"/>
    </source>
</evidence>
<organism evidence="12 13">
    <name type="scientific">Plakobranchus ocellatus</name>
    <dbReference type="NCBI Taxonomy" id="259542"/>
    <lineage>
        <taxon>Eukaryota</taxon>
        <taxon>Metazoa</taxon>
        <taxon>Spiralia</taxon>
        <taxon>Lophotrochozoa</taxon>
        <taxon>Mollusca</taxon>
        <taxon>Gastropoda</taxon>
        <taxon>Heterobranchia</taxon>
        <taxon>Euthyneura</taxon>
        <taxon>Panpulmonata</taxon>
        <taxon>Sacoglossa</taxon>
        <taxon>Placobranchoidea</taxon>
        <taxon>Plakobranchidae</taxon>
        <taxon>Plakobranchus</taxon>
    </lineage>
</organism>
<proteinExistence type="predicted"/>
<feature type="transmembrane region" description="Helical" evidence="10">
    <location>
        <begin position="312"/>
        <end position="334"/>
    </location>
</feature>
<feature type="transmembrane region" description="Helical" evidence="10">
    <location>
        <begin position="65"/>
        <end position="85"/>
    </location>
</feature>
<protein>
    <submittedName>
        <fullName evidence="12">Neuromedin-u receptor 1</fullName>
    </submittedName>
</protein>
<keyword evidence="4 10" id="KW-1133">Transmembrane helix</keyword>
<dbReference type="PANTHER" id="PTHR24249">
    <property type="entry name" value="HISTAMINE RECEPTOR-RELATED G-PROTEIN COUPLED RECEPTOR"/>
    <property type="match status" value="1"/>
</dbReference>
<dbReference type="GO" id="GO:0004930">
    <property type="term" value="F:G protein-coupled receptor activity"/>
    <property type="evidence" value="ECO:0007669"/>
    <property type="project" value="UniProtKB-KW"/>
</dbReference>
<keyword evidence="2" id="KW-1003">Cell membrane</keyword>
<sequence>MEFINSTSPAPDTREDIISETAVWILAVTIRVCLNTVFSVSAFITNIINFIVFKRMSIDDSAKESFIILSIADGFVGFVGMIAGVSNGLRYLASTQVQDSMYALYILLLVLVTVPSMTSLLSTAVLAVVRCCSVVLPFRVKTVFTARRQRIFILSATAILIGTTTYSLTGIKVNIAPNPKTNMSRLQLTFHPEYMQRSRYSDVYRGLIFYLTFLAVTICVFFMIIALKRSSRFRNRSRRSKEENTPVSRSVTTRSSQNSKASSRELQVIKVVILLSAVFVVCNAPAMIASILRQTVPGLNNVGRFRLSYDVMMISVEGFQLLNCALNIFIYLNFNTLYRTTFLQICGKKRSK</sequence>
<dbReference type="Gene3D" id="1.20.1070.10">
    <property type="entry name" value="Rhodopsin 7-helix transmembrane proteins"/>
    <property type="match status" value="1"/>
</dbReference>
<dbReference type="InterPro" id="IPR000276">
    <property type="entry name" value="GPCR_Rhodpsn"/>
</dbReference>
<dbReference type="EMBL" id="BLXT01000255">
    <property type="protein sequence ID" value="GFN75237.1"/>
    <property type="molecule type" value="Genomic_DNA"/>
</dbReference>